<feature type="domain" description="Minimal CRISPR polymerase" evidence="1">
    <location>
        <begin position="3"/>
        <end position="114"/>
    </location>
</feature>
<comment type="caution">
    <text evidence="2">The sequence shown here is derived from an EMBL/GenBank/DDBJ whole genome shotgun (WGS) entry which is preliminary data.</text>
</comment>
<dbReference type="InterPro" id="IPR040942">
    <property type="entry name" value="Minimal_Cpol"/>
</dbReference>
<name>A0ABT6U433_9GAMM</name>
<organism evidence="2 3">
    <name type="scientific">Pseudoalteromonas shioyasakiensis</name>
    <dbReference type="NCBI Taxonomy" id="1190813"/>
    <lineage>
        <taxon>Bacteria</taxon>
        <taxon>Pseudomonadati</taxon>
        <taxon>Pseudomonadota</taxon>
        <taxon>Gammaproteobacteria</taxon>
        <taxon>Alteromonadales</taxon>
        <taxon>Pseudoalteromonadaceae</taxon>
        <taxon>Pseudoalteromonas</taxon>
    </lineage>
</organism>
<dbReference type="Proteomes" id="UP001156974">
    <property type="component" value="Unassembled WGS sequence"/>
</dbReference>
<evidence type="ECO:0000313" key="3">
    <source>
        <dbReference type="Proteomes" id="UP001156974"/>
    </source>
</evidence>
<sequence length="132" mass="14405">MKYISIDGDDVGRKITSYYLSNDCNGLEELSSSIRASTKAISVKLQEHGFDIIFCAADGVAASTKQDIEMKSIFSEIRKISPDGVTFSAGSGSSIRESYIALISAKSNGKNCLHEYSTLDDYSKDSQIVQDR</sequence>
<dbReference type="Pfam" id="PF18182">
    <property type="entry name" value="mCpol"/>
    <property type="match status" value="1"/>
</dbReference>
<evidence type="ECO:0000313" key="2">
    <source>
        <dbReference type="EMBL" id="MDI4670952.1"/>
    </source>
</evidence>
<dbReference type="EMBL" id="JAKUMG010000014">
    <property type="protein sequence ID" value="MDI4670952.1"/>
    <property type="molecule type" value="Genomic_DNA"/>
</dbReference>
<dbReference type="NCBIfam" id="NF033576">
    <property type="entry name" value="mCpol"/>
    <property type="match status" value="1"/>
</dbReference>
<reference evidence="2 3" key="1">
    <citation type="submission" date="2022-02" db="EMBL/GenBank/DDBJ databases">
        <title>Genome analysis of Beneficial Microorganisms for Coral consortium from Pocillopora damicornis.</title>
        <authorList>
            <person name="Rosado P.M."/>
            <person name="Cardoso P.M."/>
            <person name="Rosado J.G."/>
            <person name="Schultz J."/>
            <person name="Rocha U."/>
            <person name="Costa T.K."/>
            <person name="Peixoto R.S."/>
        </authorList>
    </citation>
    <scope>NUCLEOTIDE SEQUENCE [LARGE SCALE GENOMIC DNA]</scope>
    <source>
        <strain evidence="2 3">BMC5</strain>
    </source>
</reference>
<proteinExistence type="predicted"/>
<keyword evidence="3" id="KW-1185">Reference proteome</keyword>
<dbReference type="RefSeq" id="WP_175083590.1">
    <property type="nucleotide sequence ID" value="NZ_JAKUMG010000014.1"/>
</dbReference>
<accession>A0ABT6U433</accession>
<evidence type="ECO:0000259" key="1">
    <source>
        <dbReference type="Pfam" id="PF18182"/>
    </source>
</evidence>
<protein>
    <submittedName>
        <fullName evidence="2">MCpol domain-containing protein</fullName>
    </submittedName>
</protein>
<gene>
    <name evidence="2" type="ORF">MKZ47_17935</name>
</gene>